<keyword evidence="1" id="KW-0805">Transcription regulation</keyword>
<evidence type="ECO:0000256" key="1">
    <source>
        <dbReference type="ARBA" id="ARBA00023015"/>
    </source>
</evidence>
<evidence type="ECO:0000256" key="3">
    <source>
        <dbReference type="ARBA" id="ARBA00023163"/>
    </source>
</evidence>
<dbReference type="InterPro" id="IPR036388">
    <property type="entry name" value="WH-like_DNA-bd_sf"/>
</dbReference>
<sequence>MGRPPMILNENDFASVQKSILQVQNNGRDIRKIFASYYDDDVDIGWEVDAAVDSFQMFSSRWTIEILAALYIAGDRRFNELRTLLRGISSRTLSDKLTTCQQHGLVSRVVEEGPPIRVTYRLTTHGRTCGRLLGPLVAYMKVQKELVESE</sequence>
<name>A0A075GDD1_9EURY</name>
<dbReference type="AlphaFoldDB" id="A0A075GDD1"/>
<protein>
    <submittedName>
        <fullName evidence="5">Transcriptional regulator</fullName>
    </submittedName>
</protein>
<proteinExistence type="predicted"/>
<keyword evidence="3" id="KW-0804">Transcription</keyword>
<dbReference type="GO" id="GO:0003677">
    <property type="term" value="F:DNA binding"/>
    <property type="evidence" value="ECO:0007669"/>
    <property type="project" value="UniProtKB-KW"/>
</dbReference>
<evidence type="ECO:0000313" key="5">
    <source>
        <dbReference type="EMBL" id="AIF00007.1"/>
    </source>
</evidence>
<dbReference type="PANTHER" id="PTHR33204">
    <property type="entry name" value="TRANSCRIPTIONAL REGULATOR, MARR FAMILY"/>
    <property type="match status" value="1"/>
</dbReference>
<keyword evidence="2" id="KW-0238">DNA-binding</keyword>
<feature type="domain" description="HTH hxlR-type" evidence="4">
    <location>
        <begin position="48"/>
        <end position="148"/>
    </location>
</feature>
<evidence type="ECO:0000259" key="4">
    <source>
        <dbReference type="PROSITE" id="PS51118"/>
    </source>
</evidence>
<dbReference type="Pfam" id="PF01638">
    <property type="entry name" value="HxlR"/>
    <property type="match status" value="1"/>
</dbReference>
<dbReference type="InterPro" id="IPR002577">
    <property type="entry name" value="HTH_HxlR"/>
</dbReference>
<reference evidence="5" key="1">
    <citation type="journal article" date="2014" name="Genome Biol. Evol.">
        <title>Pangenome evidence for extensive interdomain horizontal transfer affecting lineage core and shell genes in uncultured planktonic thaumarchaeota and euryarchaeota.</title>
        <authorList>
            <person name="Deschamps P."/>
            <person name="Zivanovic Y."/>
            <person name="Moreira D."/>
            <person name="Rodriguez-Valera F."/>
            <person name="Lopez-Garcia P."/>
        </authorList>
    </citation>
    <scope>NUCLEOTIDE SEQUENCE</scope>
</reference>
<dbReference type="EMBL" id="KF900578">
    <property type="protein sequence ID" value="AIF00007.1"/>
    <property type="molecule type" value="Genomic_DNA"/>
</dbReference>
<accession>A0A075GDD1</accession>
<dbReference type="Gene3D" id="1.10.10.10">
    <property type="entry name" value="Winged helix-like DNA-binding domain superfamily/Winged helix DNA-binding domain"/>
    <property type="match status" value="1"/>
</dbReference>
<dbReference type="PROSITE" id="PS51118">
    <property type="entry name" value="HTH_HXLR"/>
    <property type="match status" value="1"/>
</dbReference>
<organism evidence="5">
    <name type="scientific">uncultured marine group II/III euryarchaeote KM3_127_D04</name>
    <dbReference type="NCBI Taxonomy" id="1457857"/>
    <lineage>
        <taxon>Archaea</taxon>
        <taxon>Methanobacteriati</taxon>
        <taxon>Methanobacteriota</taxon>
        <taxon>environmental samples</taxon>
    </lineage>
</organism>
<dbReference type="SUPFAM" id="SSF46785">
    <property type="entry name" value="Winged helix' DNA-binding domain"/>
    <property type="match status" value="1"/>
</dbReference>
<dbReference type="InterPro" id="IPR036390">
    <property type="entry name" value="WH_DNA-bd_sf"/>
</dbReference>
<dbReference type="PANTHER" id="PTHR33204:SF37">
    <property type="entry name" value="HTH-TYPE TRANSCRIPTIONAL REGULATOR YODB"/>
    <property type="match status" value="1"/>
</dbReference>
<evidence type="ECO:0000256" key="2">
    <source>
        <dbReference type="ARBA" id="ARBA00023125"/>
    </source>
</evidence>